<dbReference type="GO" id="GO:0044781">
    <property type="term" value="P:bacterial-type flagellum organization"/>
    <property type="evidence" value="ECO:0007669"/>
    <property type="project" value="UniProtKB-KW"/>
</dbReference>
<evidence type="ECO:0000259" key="7">
    <source>
        <dbReference type="Pfam" id="PF04316"/>
    </source>
</evidence>
<keyword evidence="8" id="KW-0969">Cilium</keyword>
<evidence type="ECO:0000313" key="8">
    <source>
        <dbReference type="EMBL" id="MBD3108501.1"/>
    </source>
</evidence>
<dbReference type="SUPFAM" id="SSF101498">
    <property type="entry name" value="Anti-sigma factor FlgM"/>
    <property type="match status" value="1"/>
</dbReference>
<keyword evidence="6" id="KW-0804">Transcription</keyword>
<keyword evidence="8" id="KW-0282">Flagellum</keyword>
<dbReference type="Gene3D" id="6.10.140.30">
    <property type="entry name" value="Anti-sigma-28 factor FlgM"/>
    <property type="match status" value="1"/>
</dbReference>
<protein>
    <recommendedName>
        <fullName evidence="2">Negative regulator of flagellin synthesis</fullName>
    </recommendedName>
</protein>
<dbReference type="InterPro" id="IPR035890">
    <property type="entry name" value="Anti-sigma-28_factor_FlgM_sf"/>
</dbReference>
<evidence type="ECO:0000256" key="4">
    <source>
        <dbReference type="ARBA" id="ARBA00022795"/>
    </source>
</evidence>
<comment type="similarity">
    <text evidence="1">Belongs to the FlgM family.</text>
</comment>
<keyword evidence="4" id="KW-1005">Bacterial flagellum biogenesis</keyword>
<evidence type="ECO:0000256" key="1">
    <source>
        <dbReference type="ARBA" id="ARBA00005322"/>
    </source>
</evidence>
<keyword evidence="5" id="KW-0805">Transcription regulation</keyword>
<evidence type="ECO:0000256" key="2">
    <source>
        <dbReference type="ARBA" id="ARBA00017823"/>
    </source>
</evidence>
<evidence type="ECO:0000256" key="6">
    <source>
        <dbReference type="ARBA" id="ARBA00023163"/>
    </source>
</evidence>
<name>A0A927HBH1_9BACI</name>
<evidence type="ECO:0000256" key="3">
    <source>
        <dbReference type="ARBA" id="ARBA00022491"/>
    </source>
</evidence>
<dbReference type="Pfam" id="PF04316">
    <property type="entry name" value="FlgM"/>
    <property type="match status" value="1"/>
</dbReference>
<keyword evidence="9" id="KW-1185">Reference proteome</keyword>
<accession>A0A927HBH1</accession>
<reference evidence="8" key="1">
    <citation type="submission" date="2020-09" db="EMBL/GenBank/DDBJ databases">
        <title>Bacillus faecalis sp. nov., a moderately halophilic bacterium isolated from cow faeces.</title>
        <authorList>
            <person name="Jiang L."/>
            <person name="Lee J."/>
        </authorList>
    </citation>
    <scope>NUCLEOTIDE SEQUENCE</scope>
    <source>
        <strain evidence="8">AGMB 02131</strain>
    </source>
</reference>
<proteinExistence type="inferred from homology"/>
<dbReference type="EMBL" id="JACXSI010000019">
    <property type="protein sequence ID" value="MBD3108501.1"/>
    <property type="molecule type" value="Genomic_DNA"/>
</dbReference>
<dbReference type="InterPro" id="IPR007412">
    <property type="entry name" value="FlgM"/>
</dbReference>
<dbReference type="InterPro" id="IPR031316">
    <property type="entry name" value="FlgM_C"/>
</dbReference>
<gene>
    <name evidence="8" type="primary">flgM</name>
    <name evidence="8" type="ORF">IEO70_08985</name>
</gene>
<keyword evidence="8" id="KW-0966">Cell projection</keyword>
<organism evidence="8 9">
    <name type="scientific">Peribacillus faecalis</name>
    <dbReference type="NCBI Taxonomy" id="2772559"/>
    <lineage>
        <taxon>Bacteria</taxon>
        <taxon>Bacillati</taxon>
        <taxon>Bacillota</taxon>
        <taxon>Bacilli</taxon>
        <taxon>Bacillales</taxon>
        <taxon>Bacillaceae</taxon>
        <taxon>Peribacillus</taxon>
    </lineage>
</organism>
<sequence>MKINNLGPTGFNLYKKNANMLDEAKKSSVLGKDKIEISTTAKELQQTSSLVAQREAKVEEIKLSIENGTYSLNAKETAKGILNFYKKQ</sequence>
<feature type="domain" description="Anti-sigma-28 factor FlgM C-terminal" evidence="7">
    <location>
        <begin position="33"/>
        <end position="83"/>
    </location>
</feature>
<dbReference type="NCBIfam" id="TIGR03824">
    <property type="entry name" value="FlgM_jcvi"/>
    <property type="match status" value="1"/>
</dbReference>
<dbReference type="AlphaFoldDB" id="A0A927HBH1"/>
<evidence type="ECO:0000256" key="5">
    <source>
        <dbReference type="ARBA" id="ARBA00023015"/>
    </source>
</evidence>
<comment type="caution">
    <text evidence="8">The sequence shown here is derived from an EMBL/GenBank/DDBJ whole genome shotgun (WGS) entry which is preliminary data.</text>
</comment>
<keyword evidence="3" id="KW-0678">Repressor</keyword>
<evidence type="ECO:0000313" key="9">
    <source>
        <dbReference type="Proteomes" id="UP000602076"/>
    </source>
</evidence>
<dbReference type="Proteomes" id="UP000602076">
    <property type="component" value="Unassembled WGS sequence"/>
</dbReference>
<dbReference type="GO" id="GO:0045892">
    <property type="term" value="P:negative regulation of DNA-templated transcription"/>
    <property type="evidence" value="ECO:0007669"/>
    <property type="project" value="InterPro"/>
</dbReference>